<sequence length="177" mass="20391">MASLFSGCQALSPQINAPVEDLGAESGKSTELKVDKHRSGDIRKDFGQYYLWLKEQPIPVLEQEVVKRRQGKQHGDVTDMLKLVLLYSLPNSPVKNPHQARTELRRLFNQQKVAIPGIFYALFDQLTENIRWQRQLVDTSESLDQILLEKQSLEQQLQQLKLIEQNILKREVNNNGN</sequence>
<feature type="coiled-coil region" evidence="1">
    <location>
        <begin position="136"/>
        <end position="170"/>
    </location>
</feature>
<dbReference type="Proteomes" id="UP000614272">
    <property type="component" value="Unassembled WGS sequence"/>
</dbReference>
<gene>
    <name evidence="2" type="ORF">GCM10011357_13310</name>
</gene>
<evidence type="ECO:0000313" key="2">
    <source>
        <dbReference type="EMBL" id="GGD59354.1"/>
    </source>
</evidence>
<protein>
    <submittedName>
        <fullName evidence="2">Uncharacterized protein</fullName>
    </submittedName>
</protein>
<organism evidence="2 3">
    <name type="scientific">Lacimicrobium alkaliphilum</name>
    <dbReference type="NCBI Taxonomy" id="1526571"/>
    <lineage>
        <taxon>Bacteria</taxon>
        <taxon>Pseudomonadati</taxon>
        <taxon>Pseudomonadota</taxon>
        <taxon>Gammaproteobacteria</taxon>
        <taxon>Alteromonadales</taxon>
        <taxon>Alteromonadaceae</taxon>
        <taxon>Lacimicrobium</taxon>
    </lineage>
</organism>
<dbReference type="EMBL" id="BMGJ01000004">
    <property type="protein sequence ID" value="GGD59354.1"/>
    <property type="molecule type" value="Genomic_DNA"/>
</dbReference>
<comment type="caution">
    <text evidence="2">The sequence shown here is derived from an EMBL/GenBank/DDBJ whole genome shotgun (WGS) entry which is preliminary data.</text>
</comment>
<reference evidence="3" key="1">
    <citation type="journal article" date="2019" name="Int. J. Syst. Evol. Microbiol.">
        <title>The Global Catalogue of Microorganisms (GCM) 10K type strain sequencing project: providing services to taxonomists for standard genome sequencing and annotation.</title>
        <authorList>
            <consortium name="The Broad Institute Genomics Platform"/>
            <consortium name="The Broad Institute Genome Sequencing Center for Infectious Disease"/>
            <person name="Wu L."/>
            <person name="Ma J."/>
        </authorList>
    </citation>
    <scope>NUCLEOTIDE SEQUENCE [LARGE SCALE GENOMIC DNA]</scope>
    <source>
        <strain evidence="3">CGMCC 1.12923</strain>
    </source>
</reference>
<accession>A0ABQ1R8E5</accession>
<evidence type="ECO:0000256" key="1">
    <source>
        <dbReference type="SAM" id="Coils"/>
    </source>
</evidence>
<keyword evidence="1" id="KW-0175">Coiled coil</keyword>
<proteinExistence type="predicted"/>
<name>A0ABQ1R8E5_9ALTE</name>
<evidence type="ECO:0000313" key="3">
    <source>
        <dbReference type="Proteomes" id="UP000614272"/>
    </source>
</evidence>
<keyword evidence="3" id="KW-1185">Reference proteome</keyword>